<evidence type="ECO:0000313" key="4">
    <source>
        <dbReference type="EMBL" id="PPB08613.1"/>
    </source>
</evidence>
<sequence>MNQTVKRSLWLGCIAFLLTFLAAVTGNLFVVSFYRGVMAFLVVFIIAFLVLMVLSFLFPKEDATELENNDGDEDVDVETVREEQEDALVPGETNESPEPEDEFIPLTAQRVQDESAEHDPKLIAQTLRRFTDE</sequence>
<evidence type="ECO:0000313" key="5">
    <source>
        <dbReference type="Proteomes" id="UP000239759"/>
    </source>
</evidence>
<reference evidence="4 5" key="1">
    <citation type="submission" date="2018-02" db="EMBL/GenBank/DDBJ databases">
        <title>Comparative analysis of genomes of three Brevibacillus laterosporus strains producers of potent antimicrobials isolated from silage.</title>
        <authorList>
            <person name="Kojic M."/>
            <person name="Miljkovic M."/>
            <person name="Studholme D."/>
            <person name="Filipic B."/>
        </authorList>
    </citation>
    <scope>NUCLEOTIDE SEQUENCE [LARGE SCALE GENOMIC DNA]</scope>
    <source>
        <strain evidence="4 5">BGSP11</strain>
    </source>
</reference>
<dbReference type="Proteomes" id="UP001077662">
    <property type="component" value="Unassembled WGS sequence"/>
</dbReference>
<evidence type="ECO:0000256" key="2">
    <source>
        <dbReference type="SAM" id="Phobius"/>
    </source>
</evidence>
<gene>
    <name evidence="4" type="ORF">C4A77_07265</name>
    <name evidence="3" type="ORF">O0554_05910</name>
</gene>
<protein>
    <submittedName>
        <fullName evidence="3">Uncharacterized protein</fullName>
    </submittedName>
</protein>
<dbReference type="EMBL" id="JAPTNE010000006">
    <property type="protein sequence ID" value="MCZ0806460.1"/>
    <property type="molecule type" value="Genomic_DNA"/>
</dbReference>
<dbReference type="Proteomes" id="UP000239759">
    <property type="component" value="Unassembled WGS sequence"/>
</dbReference>
<feature type="transmembrane region" description="Helical" evidence="2">
    <location>
        <begin position="9"/>
        <end position="31"/>
    </location>
</feature>
<accession>A0AAP3GB83</accession>
<keyword evidence="2" id="KW-0472">Membrane</keyword>
<keyword evidence="2" id="KW-0812">Transmembrane</keyword>
<evidence type="ECO:0000313" key="6">
    <source>
        <dbReference type="Proteomes" id="UP001077662"/>
    </source>
</evidence>
<dbReference type="RefSeq" id="WP_104031319.1">
    <property type="nucleotide sequence ID" value="NZ_JANSGW010000006.1"/>
</dbReference>
<keyword evidence="2" id="KW-1133">Transmembrane helix</keyword>
<evidence type="ECO:0000313" key="3">
    <source>
        <dbReference type="EMBL" id="MCZ0806460.1"/>
    </source>
</evidence>
<reference evidence="3" key="2">
    <citation type="submission" date="2022-09" db="EMBL/GenBank/DDBJ databases">
        <title>Genome analysis and characterization of larvicidal activity of Brevibacillus strains.</title>
        <authorList>
            <person name="Patrusheva E.V."/>
            <person name="Izotova A.O."/>
            <person name="Toshchakov S.V."/>
            <person name="Sineoky S.P."/>
        </authorList>
    </citation>
    <scope>NUCLEOTIDE SEQUENCE</scope>
    <source>
        <strain evidence="3">VKPM_B-13247</strain>
    </source>
</reference>
<proteinExistence type="predicted"/>
<comment type="caution">
    <text evidence="3">The sequence shown here is derived from an EMBL/GenBank/DDBJ whole genome shotgun (WGS) entry which is preliminary data.</text>
</comment>
<evidence type="ECO:0000256" key="1">
    <source>
        <dbReference type="SAM" id="MobiDB-lite"/>
    </source>
</evidence>
<feature type="compositionally biased region" description="Acidic residues" evidence="1">
    <location>
        <begin position="65"/>
        <end position="77"/>
    </location>
</feature>
<organism evidence="3 6">
    <name type="scientific">Brevibacillus laterosporus</name>
    <name type="common">Bacillus laterosporus</name>
    <dbReference type="NCBI Taxonomy" id="1465"/>
    <lineage>
        <taxon>Bacteria</taxon>
        <taxon>Bacillati</taxon>
        <taxon>Bacillota</taxon>
        <taxon>Bacilli</taxon>
        <taxon>Bacillales</taxon>
        <taxon>Paenibacillaceae</taxon>
        <taxon>Brevibacillus</taxon>
    </lineage>
</organism>
<name>A0AAP3GB83_BRELA</name>
<feature type="transmembrane region" description="Helical" evidence="2">
    <location>
        <begin position="37"/>
        <end position="58"/>
    </location>
</feature>
<dbReference type="EMBL" id="PRKQ01000006">
    <property type="protein sequence ID" value="PPB08613.1"/>
    <property type="molecule type" value="Genomic_DNA"/>
</dbReference>
<dbReference type="AlphaFoldDB" id="A0AAP3GB83"/>
<feature type="region of interest" description="Disordered" evidence="1">
    <location>
        <begin position="65"/>
        <end position="101"/>
    </location>
</feature>